<dbReference type="Proteomes" id="UP000001946">
    <property type="component" value="Chromosome"/>
</dbReference>
<dbReference type="eggNOG" id="COG4939">
    <property type="taxonomic scope" value="Bacteria"/>
</dbReference>
<dbReference type="AlphaFoldDB" id="Q24QK1"/>
<dbReference type="KEGG" id="dsy:DSY3902"/>
<dbReference type="HOGENOM" id="CLU_054922_0_0_9"/>
<dbReference type="Gene3D" id="3.90.1010.20">
    <property type="match status" value="3"/>
</dbReference>
<keyword evidence="2" id="KW-1185">Reference proteome</keyword>
<accession>Q24QK1</accession>
<sequence length="427" mass="46012">MYKGSFTRRRKEMKKIKSLASVIALGTVLVLSGCSGGQTTPATAVKDPAPAQEAKYKEGIYFAQSDFDGGWKYTATIEVKDGKIVTADWNGANEKGGPDKDTFSASGQYGLVAKGKAQAEWHEQAQKAEAYLIETQDPTKITFKDNEGHTDDIAGVSIHVNEFFDLAKQALDAGPVGKGPYQDGAYYAEDAMYGSGGWKYFASLTVINGNIVAADWNGLNVNGGKDKDTLSADGEYGLVEKGKAQAEWHEQAKKAEAYLLKTQDPTKITYKDDAGHTDDIAGVSIHVVEFFDLAKAALDKGPIAQGSYKDGIYYAAEEAFKGGWKYMTSIVVKNGTIVGVDWNGIPEDATKPNKDVQSTEGDYKLAPGNQGEWAVQAQKAEAYLLKTQDPTKINYKDDAGHSDDIAGVSVTVGEFFKLAQKALEGAK</sequence>
<name>Q24QK1_DESHY</name>
<evidence type="ECO:0008006" key="3">
    <source>
        <dbReference type="Google" id="ProtNLM"/>
    </source>
</evidence>
<dbReference type="STRING" id="138119.DSY3902"/>
<dbReference type="PROSITE" id="PS51257">
    <property type="entry name" value="PROKAR_LIPOPROTEIN"/>
    <property type="match status" value="1"/>
</dbReference>
<reference evidence="1 2" key="1">
    <citation type="journal article" date="2006" name="J. Bacteriol.">
        <title>Complete genome sequence of the dehalorespiring bacterium Desulfitobacterium hafniense Y51 and comparison with Dehalococcoides ethenogenes 195.</title>
        <authorList>
            <person name="Nonaka H."/>
            <person name="Keresztes G."/>
            <person name="Shinoda Y."/>
            <person name="Ikenaga Y."/>
            <person name="Abe M."/>
            <person name="Naito K."/>
            <person name="Inatomi K."/>
            <person name="Furukawa K."/>
            <person name="Inui M."/>
            <person name="Yukawa H."/>
        </authorList>
    </citation>
    <scope>NUCLEOTIDE SEQUENCE [LARGE SCALE GENOMIC DNA]</scope>
    <source>
        <strain evidence="1 2">Y51</strain>
    </source>
</reference>
<evidence type="ECO:0000313" key="2">
    <source>
        <dbReference type="Proteomes" id="UP000001946"/>
    </source>
</evidence>
<evidence type="ECO:0000313" key="1">
    <source>
        <dbReference type="EMBL" id="BAE85691.1"/>
    </source>
</evidence>
<protein>
    <recommendedName>
        <fullName evidence="3">Major membrane immunogen, membrane-anchored lipoprotein</fullName>
    </recommendedName>
</protein>
<organism evidence="1 2">
    <name type="scientific">Desulfitobacterium hafniense (strain Y51)</name>
    <dbReference type="NCBI Taxonomy" id="138119"/>
    <lineage>
        <taxon>Bacteria</taxon>
        <taxon>Bacillati</taxon>
        <taxon>Bacillota</taxon>
        <taxon>Clostridia</taxon>
        <taxon>Eubacteriales</taxon>
        <taxon>Desulfitobacteriaceae</taxon>
        <taxon>Desulfitobacterium</taxon>
    </lineage>
</organism>
<gene>
    <name evidence="1" type="ordered locus">DSY3902</name>
</gene>
<dbReference type="EMBL" id="AP008230">
    <property type="protein sequence ID" value="BAE85691.1"/>
    <property type="molecule type" value="Genomic_DNA"/>
</dbReference>
<proteinExistence type="predicted"/>